<protein>
    <submittedName>
        <fullName evidence="2">Uncharacterized protein</fullName>
    </submittedName>
</protein>
<name>A0A9W7XRD8_9FUNG</name>
<dbReference type="Proteomes" id="UP001145021">
    <property type="component" value="Unassembled WGS sequence"/>
</dbReference>
<proteinExistence type="predicted"/>
<feature type="region of interest" description="Disordered" evidence="1">
    <location>
        <begin position="283"/>
        <end position="309"/>
    </location>
</feature>
<evidence type="ECO:0000313" key="3">
    <source>
        <dbReference type="Proteomes" id="UP001145021"/>
    </source>
</evidence>
<dbReference type="EMBL" id="JANBOH010000015">
    <property type="protein sequence ID" value="KAJ1647973.1"/>
    <property type="molecule type" value="Genomic_DNA"/>
</dbReference>
<gene>
    <name evidence="2" type="ORF">LPJ64_000721</name>
</gene>
<dbReference type="AlphaFoldDB" id="A0A9W7XRD8"/>
<keyword evidence="3" id="KW-1185">Reference proteome</keyword>
<feature type="compositionally biased region" description="Basic and acidic residues" evidence="1">
    <location>
        <begin position="293"/>
        <end position="303"/>
    </location>
</feature>
<sequence>MFALRTTKRLSFLSTTIIIIRSKSTGRFLEPQVSPLGSFAKPITKSAQKELGEKEEQFPRATTLWSLAERRALFLFSRAISVAYEIDPNWTTIGQQLQRDPLHCRFINRFITNQWLEHNSKRNKKNNNAGLSISKLGKLKDGDEKIKQEIEEKWDKETLQWLQKLAEVMEIPNTFETKKFERWTFEEFETLKDHCVLFRYPTREDLEECLRSIGKNYTKAIYKLYASKTRYRGRLTGPCRPLSQEELGIIDEAVKDRAPDMVRWMDVKDKLKDRSFEETIDLLRPSKPRPSGIKKEGEGEMKKKTSKVN</sequence>
<comment type="caution">
    <text evidence="2">The sequence shown here is derived from an EMBL/GenBank/DDBJ whole genome shotgun (WGS) entry which is preliminary data.</text>
</comment>
<reference evidence="2" key="1">
    <citation type="submission" date="2022-07" db="EMBL/GenBank/DDBJ databases">
        <title>Phylogenomic reconstructions and comparative analyses of Kickxellomycotina fungi.</title>
        <authorList>
            <person name="Reynolds N.K."/>
            <person name="Stajich J.E."/>
            <person name="Barry K."/>
            <person name="Grigoriev I.V."/>
            <person name="Crous P."/>
            <person name="Smith M.E."/>
        </authorList>
    </citation>
    <scope>NUCLEOTIDE SEQUENCE</scope>
    <source>
        <strain evidence="2">NBRC 105413</strain>
    </source>
</reference>
<evidence type="ECO:0000313" key="2">
    <source>
        <dbReference type="EMBL" id="KAJ1647973.1"/>
    </source>
</evidence>
<evidence type="ECO:0000256" key="1">
    <source>
        <dbReference type="SAM" id="MobiDB-lite"/>
    </source>
</evidence>
<organism evidence="2 3">
    <name type="scientific">Coemansia asiatica</name>
    <dbReference type="NCBI Taxonomy" id="1052880"/>
    <lineage>
        <taxon>Eukaryota</taxon>
        <taxon>Fungi</taxon>
        <taxon>Fungi incertae sedis</taxon>
        <taxon>Zoopagomycota</taxon>
        <taxon>Kickxellomycotina</taxon>
        <taxon>Kickxellomycetes</taxon>
        <taxon>Kickxellales</taxon>
        <taxon>Kickxellaceae</taxon>
        <taxon>Coemansia</taxon>
    </lineage>
</organism>
<accession>A0A9W7XRD8</accession>